<evidence type="ECO:0000313" key="3">
    <source>
        <dbReference type="Proteomes" id="UP001642360"/>
    </source>
</evidence>
<dbReference type="Proteomes" id="UP001642360">
    <property type="component" value="Unassembled WGS sequence"/>
</dbReference>
<reference evidence="2 3" key="1">
    <citation type="submission" date="2024-02" db="EMBL/GenBank/DDBJ databases">
        <authorList>
            <person name="Vignale AGUSTIN F."/>
            <person name="Sosa J E."/>
            <person name="Modenutti C."/>
        </authorList>
    </citation>
    <scope>NUCLEOTIDE SEQUENCE [LARGE SCALE GENOMIC DNA]</scope>
</reference>
<gene>
    <name evidence="2" type="ORF">ILEXP_LOCUS49361</name>
</gene>
<organism evidence="2 3">
    <name type="scientific">Ilex paraguariensis</name>
    <name type="common">yerba mate</name>
    <dbReference type="NCBI Taxonomy" id="185542"/>
    <lineage>
        <taxon>Eukaryota</taxon>
        <taxon>Viridiplantae</taxon>
        <taxon>Streptophyta</taxon>
        <taxon>Embryophyta</taxon>
        <taxon>Tracheophyta</taxon>
        <taxon>Spermatophyta</taxon>
        <taxon>Magnoliopsida</taxon>
        <taxon>eudicotyledons</taxon>
        <taxon>Gunneridae</taxon>
        <taxon>Pentapetalae</taxon>
        <taxon>asterids</taxon>
        <taxon>campanulids</taxon>
        <taxon>Aquifoliales</taxon>
        <taxon>Aquifoliaceae</taxon>
        <taxon>Ilex</taxon>
    </lineage>
</organism>
<name>A0ABC8UF44_9AQUA</name>
<dbReference type="EMBL" id="CAUOFW020007493">
    <property type="protein sequence ID" value="CAK9179431.1"/>
    <property type="molecule type" value="Genomic_DNA"/>
</dbReference>
<protein>
    <submittedName>
        <fullName evidence="2">Uncharacterized protein</fullName>
    </submittedName>
</protein>
<sequence>KVSGDSANGGDEKGIGVASVSGGGTRGTVEYLDEAGWGDRGCEGGVGGVARDVESGVGAAKERDDPAVVVSRCDVHEGKAGGSVGCPEDDEPCKTGM</sequence>
<feature type="non-terminal residue" evidence="2">
    <location>
        <position position="1"/>
    </location>
</feature>
<dbReference type="AlphaFoldDB" id="A0ABC8UF44"/>
<evidence type="ECO:0000256" key="1">
    <source>
        <dbReference type="SAM" id="MobiDB-lite"/>
    </source>
</evidence>
<evidence type="ECO:0000313" key="2">
    <source>
        <dbReference type="EMBL" id="CAK9179431.1"/>
    </source>
</evidence>
<keyword evidence="3" id="KW-1185">Reference proteome</keyword>
<accession>A0ABC8UF44</accession>
<proteinExistence type="predicted"/>
<comment type="caution">
    <text evidence="2">The sequence shown here is derived from an EMBL/GenBank/DDBJ whole genome shotgun (WGS) entry which is preliminary data.</text>
</comment>
<feature type="region of interest" description="Disordered" evidence="1">
    <location>
        <begin position="1"/>
        <end position="26"/>
    </location>
</feature>